<evidence type="ECO:0000259" key="7">
    <source>
        <dbReference type="PROSITE" id="PS50249"/>
    </source>
</evidence>
<evidence type="ECO:0000256" key="5">
    <source>
        <dbReference type="ARBA" id="ARBA00022833"/>
    </source>
</evidence>
<evidence type="ECO:0000256" key="6">
    <source>
        <dbReference type="ARBA" id="ARBA00023049"/>
    </source>
</evidence>
<accession>A0A5P5ZGX7</accession>
<evidence type="ECO:0000256" key="3">
    <source>
        <dbReference type="ARBA" id="ARBA00022723"/>
    </source>
</evidence>
<dbReference type="Proteomes" id="UP000325393">
    <property type="component" value="Chromosome"/>
</dbReference>
<dbReference type="AlphaFoldDB" id="A0A5P5ZGX7"/>
<keyword evidence="6" id="KW-0482">Metalloprotease</keyword>
<name>A0A5P5ZGX7_9LACO</name>
<keyword evidence="4" id="KW-0378">Hydrolase</keyword>
<evidence type="ECO:0000313" key="9">
    <source>
        <dbReference type="Proteomes" id="UP000325393"/>
    </source>
</evidence>
<dbReference type="InterPro" id="IPR025657">
    <property type="entry name" value="RadC_JAB"/>
</dbReference>
<evidence type="ECO:0000256" key="2">
    <source>
        <dbReference type="ARBA" id="ARBA00022670"/>
    </source>
</evidence>
<evidence type="ECO:0000256" key="4">
    <source>
        <dbReference type="ARBA" id="ARBA00022801"/>
    </source>
</evidence>
<dbReference type="CDD" id="cd08071">
    <property type="entry name" value="MPN_DUF2466"/>
    <property type="match status" value="1"/>
</dbReference>
<sequence>MKDDALDKDFELKAAYLRYMQLELAKKAERPDVYNSSKTIGNYLCKKYGYLDQEEFIVISLDNGNHIISEDCVSLGLVDRAWVSPTIVIRKLIENNAVAFFICHNHPSGKLIPSQADLKTTKDLKKIAELLRINLLDHFVVGKNHYFSMAENEMI</sequence>
<proteinExistence type="inferred from homology"/>
<protein>
    <submittedName>
        <fullName evidence="8">JAB domain-containing protein</fullName>
    </submittedName>
</protein>
<dbReference type="InterPro" id="IPR037518">
    <property type="entry name" value="MPN"/>
</dbReference>
<dbReference type="EMBL" id="CP044496">
    <property type="protein sequence ID" value="QFG50746.1"/>
    <property type="molecule type" value="Genomic_DNA"/>
</dbReference>
<organism evidence="8 9">
    <name type="scientific">Lactobacillus acetotolerans</name>
    <dbReference type="NCBI Taxonomy" id="1600"/>
    <lineage>
        <taxon>Bacteria</taxon>
        <taxon>Bacillati</taxon>
        <taxon>Bacillota</taxon>
        <taxon>Bacilli</taxon>
        <taxon>Lactobacillales</taxon>
        <taxon>Lactobacillaceae</taxon>
        <taxon>Lactobacillus</taxon>
    </lineage>
</organism>
<dbReference type="InterPro" id="IPR001405">
    <property type="entry name" value="UPF0758"/>
</dbReference>
<dbReference type="RefSeq" id="WP_056970702.1">
    <property type="nucleotide sequence ID" value="NZ_CP044496.1"/>
</dbReference>
<comment type="similarity">
    <text evidence="1">Belongs to the UPF0758 family.</text>
</comment>
<dbReference type="PROSITE" id="PS01302">
    <property type="entry name" value="UPF0758"/>
    <property type="match status" value="1"/>
</dbReference>
<keyword evidence="5" id="KW-0862">Zinc</keyword>
<dbReference type="GO" id="GO:0046872">
    <property type="term" value="F:metal ion binding"/>
    <property type="evidence" value="ECO:0007669"/>
    <property type="project" value="UniProtKB-KW"/>
</dbReference>
<dbReference type="PANTHER" id="PTHR30471:SF3">
    <property type="entry name" value="UPF0758 PROTEIN YEES-RELATED"/>
    <property type="match status" value="1"/>
</dbReference>
<dbReference type="GO" id="GO:0006508">
    <property type="term" value="P:proteolysis"/>
    <property type="evidence" value="ECO:0007669"/>
    <property type="project" value="UniProtKB-KW"/>
</dbReference>
<gene>
    <name evidence="8" type="ORF">LA749_01315</name>
</gene>
<dbReference type="Pfam" id="PF04002">
    <property type="entry name" value="RadC"/>
    <property type="match status" value="1"/>
</dbReference>
<dbReference type="GO" id="GO:0008237">
    <property type="term" value="F:metallopeptidase activity"/>
    <property type="evidence" value="ECO:0007669"/>
    <property type="project" value="UniProtKB-KW"/>
</dbReference>
<evidence type="ECO:0000313" key="8">
    <source>
        <dbReference type="EMBL" id="QFG50746.1"/>
    </source>
</evidence>
<dbReference type="PROSITE" id="PS50249">
    <property type="entry name" value="MPN"/>
    <property type="match status" value="1"/>
</dbReference>
<dbReference type="InterPro" id="IPR020891">
    <property type="entry name" value="UPF0758_CS"/>
</dbReference>
<dbReference type="Gene3D" id="3.40.140.10">
    <property type="entry name" value="Cytidine Deaminase, domain 2"/>
    <property type="match status" value="1"/>
</dbReference>
<reference evidence="8 9" key="1">
    <citation type="submission" date="2019-09" db="EMBL/GenBank/DDBJ databases">
        <title>Genome sequencing of Lactobacillus acetotolerans.</title>
        <authorList>
            <person name="Kim K."/>
        </authorList>
    </citation>
    <scope>NUCLEOTIDE SEQUENCE [LARGE SCALE GENOMIC DNA]</scope>
    <source>
        <strain evidence="8 9">LA749</strain>
    </source>
</reference>
<feature type="domain" description="MPN" evidence="7">
    <location>
        <begin position="33"/>
        <end position="155"/>
    </location>
</feature>
<keyword evidence="3" id="KW-0479">Metal-binding</keyword>
<evidence type="ECO:0000256" key="1">
    <source>
        <dbReference type="ARBA" id="ARBA00010243"/>
    </source>
</evidence>
<dbReference type="GeneID" id="78211613"/>
<keyword evidence="2" id="KW-0645">Protease</keyword>
<dbReference type="PANTHER" id="PTHR30471">
    <property type="entry name" value="DNA REPAIR PROTEIN RADC"/>
    <property type="match status" value="1"/>
</dbReference>